<comment type="caution">
    <text evidence="2">The sequence shown here is derived from an EMBL/GenBank/DDBJ whole genome shotgun (WGS) entry which is preliminary data.</text>
</comment>
<proteinExistence type="predicted"/>
<keyword evidence="1" id="KW-0732">Signal</keyword>
<name>A0ABP8CZZ7_9FLAO</name>
<organism evidence="2 3">
    <name type="scientific">Winogradskyella damuponensis</name>
    <dbReference type="NCBI Taxonomy" id="943939"/>
    <lineage>
        <taxon>Bacteria</taxon>
        <taxon>Pseudomonadati</taxon>
        <taxon>Bacteroidota</taxon>
        <taxon>Flavobacteriia</taxon>
        <taxon>Flavobacteriales</taxon>
        <taxon>Flavobacteriaceae</taxon>
        <taxon>Winogradskyella</taxon>
    </lineage>
</organism>
<dbReference type="EMBL" id="BAABCB010000028">
    <property type="protein sequence ID" value="GAA4245494.1"/>
    <property type="molecule type" value="Genomic_DNA"/>
</dbReference>
<sequence>MKNIQSLLLVLICLTFVTNSFAQRKNYKIQNGIGLQGGITQFDIQTDNFETKKNSGYIGGMSASVDIPHRWYNVSYNIQLSENYVDIKALALGNLTEEFVEYKLFVANISFLFHIKLISNNLTLDVGPMLQYNSELELKDEAKEGYFIKGYNNLLTEDISDISNFNVNGAVGLSLGVRRLLLRAQYMYGFTNMLGNLNKQDLDIGTNKKFKGNQSLLALTAMITF</sequence>
<evidence type="ECO:0000313" key="2">
    <source>
        <dbReference type="EMBL" id="GAA4245494.1"/>
    </source>
</evidence>
<protein>
    <recommendedName>
        <fullName evidence="4">Outer membrane protein beta-barrel domain-containing protein</fullName>
    </recommendedName>
</protein>
<reference evidence="3" key="1">
    <citation type="journal article" date="2019" name="Int. J. Syst. Evol. Microbiol.">
        <title>The Global Catalogue of Microorganisms (GCM) 10K type strain sequencing project: providing services to taxonomists for standard genome sequencing and annotation.</title>
        <authorList>
            <consortium name="The Broad Institute Genomics Platform"/>
            <consortium name="The Broad Institute Genome Sequencing Center for Infectious Disease"/>
            <person name="Wu L."/>
            <person name="Ma J."/>
        </authorList>
    </citation>
    <scope>NUCLEOTIDE SEQUENCE [LARGE SCALE GENOMIC DNA]</scope>
    <source>
        <strain evidence="3">JCM 17633</strain>
    </source>
</reference>
<accession>A0ABP8CZZ7</accession>
<keyword evidence="3" id="KW-1185">Reference proteome</keyword>
<feature type="signal peptide" evidence="1">
    <location>
        <begin position="1"/>
        <end position="22"/>
    </location>
</feature>
<evidence type="ECO:0000256" key="1">
    <source>
        <dbReference type="SAM" id="SignalP"/>
    </source>
</evidence>
<dbReference type="Proteomes" id="UP001501682">
    <property type="component" value="Unassembled WGS sequence"/>
</dbReference>
<dbReference type="RefSeq" id="WP_344715556.1">
    <property type="nucleotide sequence ID" value="NZ_BAABCB010000028.1"/>
</dbReference>
<gene>
    <name evidence="2" type="ORF">GCM10022292_28010</name>
</gene>
<feature type="chain" id="PRO_5045987473" description="Outer membrane protein beta-barrel domain-containing protein" evidence="1">
    <location>
        <begin position="23"/>
        <end position="225"/>
    </location>
</feature>
<evidence type="ECO:0008006" key="4">
    <source>
        <dbReference type="Google" id="ProtNLM"/>
    </source>
</evidence>
<evidence type="ECO:0000313" key="3">
    <source>
        <dbReference type="Proteomes" id="UP001501682"/>
    </source>
</evidence>